<name>A0ABY7B7L1_9PSEU</name>
<keyword evidence="3" id="KW-1185">Reference proteome</keyword>
<feature type="region of interest" description="Disordered" evidence="1">
    <location>
        <begin position="1"/>
        <end position="63"/>
    </location>
</feature>
<sequence length="156" mass="16209">MPTKSPRTRQARGTTSAQQRASAERAATTSAPTPEPTPAPTAETAPPKTAPAGGDHGRTATVNLPFVTAQFRVPEFHLPGITGGDMTAAAQTARSFLPPPRQMLYYGGLALMAVFDVIEWPVAAAIGIGAAIVGRGGESEHPAPRPRQSPETHSAH</sequence>
<dbReference type="Proteomes" id="UP001163203">
    <property type="component" value="Chromosome"/>
</dbReference>
<protein>
    <submittedName>
        <fullName evidence="2">Uncharacterized protein</fullName>
    </submittedName>
</protein>
<proteinExistence type="predicted"/>
<evidence type="ECO:0000256" key="1">
    <source>
        <dbReference type="SAM" id="MobiDB-lite"/>
    </source>
</evidence>
<feature type="region of interest" description="Disordered" evidence="1">
    <location>
        <begin position="135"/>
        <end position="156"/>
    </location>
</feature>
<dbReference type="RefSeq" id="WP_268758413.1">
    <property type="nucleotide sequence ID" value="NZ_CP113836.1"/>
</dbReference>
<reference evidence="2" key="1">
    <citation type="submission" date="2022-11" db="EMBL/GenBank/DDBJ databases">
        <authorList>
            <person name="Mo P."/>
        </authorList>
    </citation>
    <scope>NUCLEOTIDE SEQUENCE</scope>
    <source>
        <strain evidence="2">HUAS 11-8</strain>
    </source>
</reference>
<evidence type="ECO:0000313" key="3">
    <source>
        <dbReference type="Proteomes" id="UP001163203"/>
    </source>
</evidence>
<feature type="compositionally biased region" description="Low complexity" evidence="1">
    <location>
        <begin position="15"/>
        <end position="32"/>
    </location>
</feature>
<accession>A0ABY7B7L1</accession>
<dbReference type="EMBL" id="CP113836">
    <property type="protein sequence ID" value="WAL68320.1"/>
    <property type="molecule type" value="Genomic_DNA"/>
</dbReference>
<feature type="compositionally biased region" description="Low complexity" evidence="1">
    <location>
        <begin position="40"/>
        <end position="52"/>
    </location>
</feature>
<feature type="compositionally biased region" description="Basic and acidic residues" evidence="1">
    <location>
        <begin position="137"/>
        <end position="156"/>
    </location>
</feature>
<feature type="compositionally biased region" description="Basic residues" evidence="1">
    <location>
        <begin position="1"/>
        <end position="10"/>
    </location>
</feature>
<evidence type="ECO:0000313" key="2">
    <source>
        <dbReference type="EMBL" id="WAL68320.1"/>
    </source>
</evidence>
<organism evidence="2 3">
    <name type="scientific">Amycolatopsis cynarae</name>
    <dbReference type="NCBI Taxonomy" id="2995223"/>
    <lineage>
        <taxon>Bacteria</taxon>
        <taxon>Bacillati</taxon>
        <taxon>Actinomycetota</taxon>
        <taxon>Actinomycetes</taxon>
        <taxon>Pseudonocardiales</taxon>
        <taxon>Pseudonocardiaceae</taxon>
        <taxon>Amycolatopsis</taxon>
    </lineage>
</organism>
<gene>
    <name evidence="2" type="ORF">ORV05_11310</name>
</gene>